<proteinExistence type="predicted"/>
<protein>
    <submittedName>
        <fullName evidence="1">WblR protein</fullName>
    </submittedName>
</protein>
<accession>D6NLZ8</accession>
<dbReference type="AlphaFoldDB" id="D6NLZ8"/>
<reference evidence="1" key="2">
    <citation type="journal article" date="2011" name="Appl. Environ. Microbiol.">
        <title>Genetic Diversity of O-Antigen Biosynthesis Regions in Vibrio cholerae.</title>
        <authorList>
            <person name="Aydanian A."/>
            <person name="Tang L."/>
            <person name="Morris J.G."/>
            <person name="Johnson J.A."/>
            <person name="Stine O.C."/>
        </authorList>
    </citation>
    <scope>NUCLEOTIDE SEQUENCE</scope>
    <source>
        <strain evidence="1">CO545</strain>
    </source>
</reference>
<dbReference type="Pfam" id="PF13692">
    <property type="entry name" value="Glyco_trans_1_4"/>
    <property type="match status" value="1"/>
</dbReference>
<name>D6NLZ8_VIBCL</name>
<dbReference type="RefSeq" id="WP_248436858.1">
    <property type="nucleotide sequence ID" value="NZ_CP147726.1"/>
</dbReference>
<dbReference type="EMBL" id="GU576498">
    <property type="protein sequence ID" value="ADF80983.1"/>
    <property type="molecule type" value="Genomic_DNA"/>
</dbReference>
<dbReference type="SUPFAM" id="SSF53756">
    <property type="entry name" value="UDP-Glycosyltransferase/glycogen phosphorylase"/>
    <property type="match status" value="1"/>
</dbReference>
<organism evidence="1">
    <name type="scientific">Vibrio cholerae</name>
    <dbReference type="NCBI Taxonomy" id="666"/>
    <lineage>
        <taxon>Bacteria</taxon>
        <taxon>Pseudomonadati</taxon>
        <taxon>Pseudomonadota</taxon>
        <taxon>Gammaproteobacteria</taxon>
        <taxon>Vibrionales</taxon>
        <taxon>Vibrionaceae</taxon>
        <taxon>Vibrio</taxon>
    </lineage>
</organism>
<evidence type="ECO:0000313" key="1">
    <source>
        <dbReference type="EMBL" id="ADF80983.1"/>
    </source>
</evidence>
<sequence length="411" mass="47598">MLDEIIFFYPSYTLGGVQTLFIRTLNKLAKEGIRVGYCDFHDGTLRKSLKDNSEISYVTLDDIRNIKSNLIVTSANYMNVSKLIFHRDSKLLFWFLSPYNLPILNLSQKTNIDFKSINIIDWMYNGFENIDYLLKKESVYFMDKLCFEINGSPEVNYDSFLPLYIDMPEFDASFGEDSNCLNIAWIGRIDLSVKYHCVVYLIEEFEKIKKCNKFKYVTLTIVGSGAGSEDIKKMCKNLTCCDYINFIDNVEYSRFHKFIASSFDVVFAHGTTCLESASVGVPTVCLDGSINKMREGYRFKWLFKRPSYDIGRTEFDEDFSNIGSNLHDILLDVIHRRSEISIKCKNVVLNSFDSSEVINKIRHAFTKANASTRDVKLNWFTFFVDLIVCRVVLSKIFKIRLISLITKLNQK</sequence>
<reference evidence="1" key="1">
    <citation type="submission" date="2010-01" db="EMBL/GenBank/DDBJ databases">
        <authorList>
            <person name="Aydanian A.G."/>
            <person name="Johnson J.A."/>
            <person name="Tang L."/>
            <person name="Morris J.G.Jr."/>
            <person name="Nair G.B."/>
            <person name="Stine O.C."/>
        </authorList>
    </citation>
    <scope>NUCLEOTIDE SEQUENCE</scope>
    <source>
        <strain evidence="1">CO545</strain>
    </source>
</reference>
<dbReference type="Gene3D" id="3.40.50.2000">
    <property type="entry name" value="Glycogen Phosphorylase B"/>
    <property type="match status" value="1"/>
</dbReference>